<dbReference type="Pfam" id="PF00117">
    <property type="entry name" value="GATase"/>
    <property type="match status" value="1"/>
</dbReference>
<keyword evidence="4 9" id="KW-0547">Nucleotide-binding</keyword>
<dbReference type="Gene3D" id="3.40.50.300">
    <property type="entry name" value="P-loop containing nucleotide triphosphate hydrolases"/>
    <property type="match status" value="1"/>
</dbReference>
<dbReference type="Proteomes" id="UP000235965">
    <property type="component" value="Unassembled WGS sequence"/>
</dbReference>
<dbReference type="InterPro" id="IPR017926">
    <property type="entry name" value="GATASE"/>
</dbReference>
<dbReference type="InterPro" id="IPR033828">
    <property type="entry name" value="GATase1_CTP_Synthase"/>
</dbReference>
<dbReference type="CDD" id="cd01746">
    <property type="entry name" value="GATase1_CTP_Synthase"/>
    <property type="match status" value="1"/>
</dbReference>
<dbReference type="OrthoDB" id="1739076at2759"/>
<feature type="domain" description="CTP synthase N-terminal" evidence="11">
    <location>
        <begin position="2"/>
        <end position="186"/>
    </location>
</feature>
<gene>
    <name evidence="12" type="primary">CTPsyn_1</name>
    <name evidence="12" type="ORF">B7P43_G15643</name>
</gene>
<dbReference type="SUPFAM" id="SSF52540">
    <property type="entry name" value="P-loop containing nucleoside triphosphate hydrolases"/>
    <property type="match status" value="1"/>
</dbReference>
<dbReference type="PANTHER" id="PTHR11550">
    <property type="entry name" value="CTP SYNTHASE"/>
    <property type="match status" value="1"/>
</dbReference>
<dbReference type="GO" id="GO:0005524">
    <property type="term" value="F:ATP binding"/>
    <property type="evidence" value="ECO:0007669"/>
    <property type="project" value="UniProtKB-KW"/>
</dbReference>
<reference evidence="12 13" key="1">
    <citation type="submission" date="2017-12" db="EMBL/GenBank/DDBJ databases">
        <title>Hemimetabolous genomes reveal molecular basis of termite eusociality.</title>
        <authorList>
            <person name="Harrison M.C."/>
            <person name="Jongepier E."/>
            <person name="Robertson H.M."/>
            <person name="Arning N."/>
            <person name="Bitard-Feildel T."/>
            <person name="Chao H."/>
            <person name="Childers C.P."/>
            <person name="Dinh H."/>
            <person name="Doddapaneni H."/>
            <person name="Dugan S."/>
            <person name="Gowin J."/>
            <person name="Greiner C."/>
            <person name="Han Y."/>
            <person name="Hu H."/>
            <person name="Hughes D.S.T."/>
            <person name="Huylmans A.-K."/>
            <person name="Kemena C."/>
            <person name="Kremer L.P.M."/>
            <person name="Lee S.L."/>
            <person name="Lopez-Ezquerra A."/>
            <person name="Mallet L."/>
            <person name="Monroy-Kuhn J.M."/>
            <person name="Moser A."/>
            <person name="Murali S.C."/>
            <person name="Muzny D.M."/>
            <person name="Otani S."/>
            <person name="Piulachs M.-D."/>
            <person name="Poelchau M."/>
            <person name="Qu J."/>
            <person name="Schaub F."/>
            <person name="Wada-Katsumata A."/>
            <person name="Worley K.C."/>
            <person name="Xie Q."/>
            <person name="Ylla G."/>
            <person name="Poulsen M."/>
            <person name="Gibbs R.A."/>
            <person name="Schal C."/>
            <person name="Richards S."/>
            <person name="Belles X."/>
            <person name="Korb J."/>
            <person name="Bornberg-Bauer E."/>
        </authorList>
    </citation>
    <scope>NUCLEOTIDE SEQUENCE [LARGE SCALE GENOMIC DNA]</scope>
    <source>
        <tissue evidence="12">Whole body</tissue>
    </source>
</reference>
<dbReference type="Gene3D" id="3.40.50.880">
    <property type="match status" value="1"/>
</dbReference>
<dbReference type="InterPro" id="IPR029062">
    <property type="entry name" value="Class_I_gatase-like"/>
</dbReference>
<dbReference type="Pfam" id="PF06418">
    <property type="entry name" value="CTP_synth_N"/>
    <property type="match status" value="1"/>
</dbReference>
<feature type="non-terminal residue" evidence="12">
    <location>
        <position position="407"/>
    </location>
</feature>
<feature type="domain" description="Glutamine amidotransferase" evidence="10">
    <location>
        <begin position="257"/>
        <end position="400"/>
    </location>
</feature>
<comment type="function">
    <text evidence="9">Catalyzes the ATP-dependent amination of UTP to CTP with either L-glutamine or ammonia as the source of nitrogen.</text>
</comment>
<evidence type="ECO:0000256" key="3">
    <source>
        <dbReference type="ARBA" id="ARBA00022598"/>
    </source>
</evidence>
<dbReference type="GO" id="GO:0042802">
    <property type="term" value="F:identical protein binding"/>
    <property type="evidence" value="ECO:0007669"/>
    <property type="project" value="TreeGrafter"/>
</dbReference>
<accession>A0A2J7PDV5</accession>
<evidence type="ECO:0000256" key="5">
    <source>
        <dbReference type="ARBA" id="ARBA00022840"/>
    </source>
</evidence>
<evidence type="ECO:0000256" key="2">
    <source>
        <dbReference type="ARBA" id="ARBA00007533"/>
    </source>
</evidence>
<dbReference type="GO" id="GO:0044210">
    <property type="term" value="P:'de novo' CTP biosynthetic process"/>
    <property type="evidence" value="ECO:0007669"/>
    <property type="project" value="UniProtKB-UniRule"/>
</dbReference>
<comment type="catalytic activity">
    <reaction evidence="8 9">
        <text>UTP + L-glutamine + ATP + H2O = CTP + L-glutamate + ADP + phosphate + 2 H(+)</text>
        <dbReference type="Rhea" id="RHEA:26426"/>
        <dbReference type="ChEBI" id="CHEBI:15377"/>
        <dbReference type="ChEBI" id="CHEBI:15378"/>
        <dbReference type="ChEBI" id="CHEBI:29985"/>
        <dbReference type="ChEBI" id="CHEBI:30616"/>
        <dbReference type="ChEBI" id="CHEBI:37563"/>
        <dbReference type="ChEBI" id="CHEBI:43474"/>
        <dbReference type="ChEBI" id="CHEBI:46398"/>
        <dbReference type="ChEBI" id="CHEBI:58359"/>
        <dbReference type="ChEBI" id="CHEBI:456216"/>
        <dbReference type="EC" id="6.3.4.2"/>
    </reaction>
</comment>
<comment type="similarity">
    <text evidence="2 9">Belongs to the CTP synthase family.</text>
</comment>
<keyword evidence="6 9" id="KW-0315">Glutamine amidotransferase</keyword>
<dbReference type="EMBL" id="NEVH01026136">
    <property type="protein sequence ID" value="PNF14521.1"/>
    <property type="molecule type" value="Genomic_DNA"/>
</dbReference>
<dbReference type="InterPro" id="IPR017456">
    <property type="entry name" value="CTP_synthase_N"/>
</dbReference>
<evidence type="ECO:0000256" key="1">
    <source>
        <dbReference type="ARBA" id="ARBA00005171"/>
    </source>
</evidence>
<dbReference type="InterPro" id="IPR004468">
    <property type="entry name" value="CTP_synthase"/>
</dbReference>
<keyword evidence="5 9" id="KW-0067">ATP-binding</keyword>
<dbReference type="AlphaFoldDB" id="A0A2J7PDV5"/>
<organism evidence="12 13">
    <name type="scientific">Cryptotermes secundus</name>
    <dbReference type="NCBI Taxonomy" id="105785"/>
    <lineage>
        <taxon>Eukaryota</taxon>
        <taxon>Metazoa</taxon>
        <taxon>Ecdysozoa</taxon>
        <taxon>Arthropoda</taxon>
        <taxon>Hexapoda</taxon>
        <taxon>Insecta</taxon>
        <taxon>Pterygota</taxon>
        <taxon>Neoptera</taxon>
        <taxon>Polyneoptera</taxon>
        <taxon>Dictyoptera</taxon>
        <taxon>Blattodea</taxon>
        <taxon>Blattoidea</taxon>
        <taxon>Termitoidae</taxon>
        <taxon>Kalotermitidae</taxon>
        <taxon>Cryptotermitinae</taxon>
        <taxon>Cryptotermes</taxon>
    </lineage>
</organism>
<evidence type="ECO:0000259" key="11">
    <source>
        <dbReference type="Pfam" id="PF06418"/>
    </source>
</evidence>
<dbReference type="PROSITE" id="PS51273">
    <property type="entry name" value="GATASE_TYPE_1"/>
    <property type="match status" value="1"/>
</dbReference>
<evidence type="ECO:0000256" key="6">
    <source>
        <dbReference type="ARBA" id="ARBA00022962"/>
    </source>
</evidence>
<dbReference type="GO" id="GO:0003883">
    <property type="term" value="F:CTP synthase activity"/>
    <property type="evidence" value="ECO:0007669"/>
    <property type="project" value="UniProtKB-UniRule"/>
</dbReference>
<proteinExistence type="inferred from homology"/>
<dbReference type="GO" id="GO:0005737">
    <property type="term" value="C:cytoplasm"/>
    <property type="evidence" value="ECO:0007669"/>
    <property type="project" value="TreeGrafter"/>
</dbReference>
<keyword evidence="13" id="KW-1185">Reference proteome</keyword>
<evidence type="ECO:0000256" key="4">
    <source>
        <dbReference type="ARBA" id="ARBA00022741"/>
    </source>
</evidence>
<comment type="pathway">
    <text evidence="1 9">Pyrimidine metabolism; CTP biosynthesis via de novo pathway; CTP from UDP: step 2/2.</text>
</comment>
<dbReference type="FunFam" id="3.40.50.300:FF:003205">
    <property type="entry name" value="CTP synthase"/>
    <property type="match status" value="1"/>
</dbReference>
<dbReference type="GO" id="GO:0019856">
    <property type="term" value="P:pyrimidine nucleobase biosynthetic process"/>
    <property type="evidence" value="ECO:0007669"/>
    <property type="project" value="TreeGrafter"/>
</dbReference>
<dbReference type="GO" id="GO:0097268">
    <property type="term" value="C:cytoophidium"/>
    <property type="evidence" value="ECO:0007669"/>
    <property type="project" value="TreeGrafter"/>
</dbReference>
<protein>
    <recommendedName>
        <fullName evidence="9">CTP synthase</fullName>
        <ecNumber evidence="9">6.3.4.2</ecNumber>
    </recommendedName>
    <alternativeName>
        <fullName evidence="9">UTP--ammonia ligase</fullName>
    </alternativeName>
</protein>
<evidence type="ECO:0000256" key="7">
    <source>
        <dbReference type="ARBA" id="ARBA00022975"/>
    </source>
</evidence>
<evidence type="ECO:0000259" key="10">
    <source>
        <dbReference type="Pfam" id="PF00117"/>
    </source>
</evidence>
<keyword evidence="7 9" id="KW-0665">Pyrimidine biosynthesis</keyword>
<name>A0A2J7PDV5_9NEOP</name>
<dbReference type="UniPathway" id="UPA00159">
    <property type="reaction ID" value="UER00277"/>
</dbReference>
<sequence length="407" mass="45269">MKYILVTGGVISGVGKGVIASSFGTILKCSNIHVTSIKIDPYINIDAGTFSPYEHGEVYVLDDGGEVDLDLGNYERFLDITLHRDNNITTGKIYQHVISKERRGDFLGKTVQVVPHITDAIQEWVEKVANQPVTEDGTKPQVCIVELGGTIGDIEGMPFVEAFRQFQFRVKKENFVCAHVSMVPQVLCIHDLPSIYRVPILMQSQGILEFFNDRLQLNIPMPPPRKFMYKWKDLAERADTLCKDVTIALVGKYTKLEDSYASVTKALQHAALAAGLRLKIKYIEAANLEDVTRSADPVSYHEAWQQFCKSDGVIVPGGFGKRGVDGKIEACKWCRETKKPFLGICLGLQTAVIEFSRNVLNLTGANTTEIDPDAEHAIVIDMPEYNPGMMGSTMRLGKRTTVFAYDN</sequence>
<dbReference type="InterPro" id="IPR027417">
    <property type="entry name" value="P-loop_NTPase"/>
</dbReference>
<evidence type="ECO:0000256" key="8">
    <source>
        <dbReference type="ARBA" id="ARBA00047781"/>
    </source>
</evidence>
<evidence type="ECO:0000256" key="9">
    <source>
        <dbReference type="RuleBase" id="RU810713"/>
    </source>
</evidence>
<dbReference type="SUPFAM" id="SSF52317">
    <property type="entry name" value="Class I glutamine amidotransferase-like"/>
    <property type="match status" value="1"/>
</dbReference>
<comment type="caution">
    <text evidence="12">The sequence shown here is derived from an EMBL/GenBank/DDBJ whole genome shotgun (WGS) entry which is preliminary data.</text>
</comment>
<dbReference type="EC" id="6.3.4.2" evidence="9"/>
<dbReference type="PANTHER" id="PTHR11550:SF0">
    <property type="entry name" value="CTP SYNTHASE-RELATED"/>
    <property type="match status" value="1"/>
</dbReference>
<evidence type="ECO:0000313" key="12">
    <source>
        <dbReference type="EMBL" id="PNF14521.1"/>
    </source>
</evidence>
<keyword evidence="3 9" id="KW-0436">Ligase</keyword>
<evidence type="ECO:0000313" key="13">
    <source>
        <dbReference type="Proteomes" id="UP000235965"/>
    </source>
</evidence>